<accession>A0AAU8W9C6</accession>
<evidence type="ECO:0000313" key="3">
    <source>
        <dbReference type="Proteomes" id="UP000198371"/>
    </source>
</evidence>
<keyword evidence="1" id="KW-0812">Transmembrane</keyword>
<gene>
    <name evidence="2" type="ORF">CEQ48_01910</name>
</gene>
<dbReference type="KEGG" id="vti:CEQ48_01910"/>
<reference evidence="2 3" key="2">
    <citation type="submission" date="2017-06" db="EMBL/GenBank/DDBJ databases">
        <title>Complete genome sequence of Vibrio sp. 2521-89, a close relative of Vibrio cholerae isolated from lake water in New Mexico, USA.</title>
        <authorList>
            <person name="Liang K."/>
            <person name="Orata F.D."/>
            <person name="Winkjer N.S."/>
            <person name="Tarr C.L."/>
            <person name="Boucher Y."/>
        </authorList>
    </citation>
    <scope>NUCLEOTIDE SEQUENCE [LARGE SCALE GENOMIC DNA]</scope>
    <source>
        <strain evidence="2 3">2521-89</strain>
    </source>
</reference>
<keyword evidence="3" id="KW-1185">Reference proteome</keyword>
<reference evidence="3" key="1">
    <citation type="journal article" date="2017" name="Genome Announc.">
        <title>Complete Genome Sequence of Vibrio sp. Strain 2521-89, a Close Relative of Vibrio cholerae Isolated from Lake Water in New Mexico, USA.</title>
        <authorList>
            <person name="Liang K."/>
            <person name="Orata F.D."/>
            <person name="Winkjer N.S."/>
            <person name="Rowe L.A."/>
            <person name="Tarr C.L."/>
            <person name="Boucher Y."/>
        </authorList>
    </citation>
    <scope>NUCLEOTIDE SEQUENCE [LARGE SCALE GENOMIC DNA]</scope>
    <source>
        <strain evidence="3">2521-89</strain>
    </source>
</reference>
<keyword evidence="1" id="KW-1133">Transmembrane helix</keyword>
<keyword evidence="1" id="KW-0472">Membrane</keyword>
<dbReference type="Proteomes" id="UP000198371">
    <property type="component" value="Chromosome 2"/>
</dbReference>
<sequence length="65" mass="7466">MVFHSFFAFDECALIPNTLVLLVSEFIPISLILISIDKTRFSSCPHCCCKKWLGCINRTGNTQRW</sequence>
<evidence type="ECO:0000256" key="1">
    <source>
        <dbReference type="SAM" id="Phobius"/>
    </source>
</evidence>
<name>A0AAU8W9C6_9VIBR</name>
<protein>
    <submittedName>
        <fullName evidence="2">Uncharacterized protein</fullName>
    </submittedName>
</protein>
<evidence type="ECO:0000313" key="2">
    <source>
        <dbReference type="EMBL" id="ASK53583.1"/>
    </source>
</evidence>
<dbReference type="AlphaFoldDB" id="A0AAU8W9C6"/>
<dbReference type="EMBL" id="CP022352">
    <property type="protein sequence ID" value="ASK53583.1"/>
    <property type="molecule type" value="Genomic_DNA"/>
</dbReference>
<organism evidence="2 3">
    <name type="scientific">Vibrio tarriae</name>
    <dbReference type="NCBI Taxonomy" id="2014742"/>
    <lineage>
        <taxon>Bacteria</taxon>
        <taxon>Pseudomonadati</taxon>
        <taxon>Pseudomonadota</taxon>
        <taxon>Gammaproteobacteria</taxon>
        <taxon>Vibrionales</taxon>
        <taxon>Vibrionaceae</taxon>
        <taxon>Vibrio</taxon>
    </lineage>
</organism>
<feature type="transmembrane region" description="Helical" evidence="1">
    <location>
        <begin position="14"/>
        <end position="36"/>
    </location>
</feature>
<proteinExistence type="predicted"/>